<comment type="cofactor">
    <cofactor evidence="1 5">
        <name>Zn(2+)</name>
        <dbReference type="ChEBI" id="CHEBI:29105"/>
    </cofactor>
</comment>
<accession>A0A7S2WB73</accession>
<dbReference type="GO" id="GO:0008270">
    <property type="term" value="F:zinc ion binding"/>
    <property type="evidence" value="ECO:0007669"/>
    <property type="project" value="InterPro"/>
</dbReference>
<evidence type="ECO:0000256" key="5">
    <source>
        <dbReference type="RuleBase" id="RU361277"/>
    </source>
</evidence>
<evidence type="ECO:0000256" key="2">
    <source>
        <dbReference type="ARBA" id="ARBA00022723"/>
    </source>
</evidence>
<dbReference type="InterPro" id="IPR011032">
    <property type="entry name" value="GroES-like_sf"/>
</dbReference>
<dbReference type="Gene3D" id="3.40.50.720">
    <property type="entry name" value="NAD(P)-binding Rossmann-like Domain"/>
    <property type="match status" value="1"/>
</dbReference>
<dbReference type="AlphaFoldDB" id="A0A7S2WB73"/>
<sequence>MGEGEGKMKAVCFVRPFELAVQVVDKPRVLDKGDCVVKVKYAAICGSDLHPYRGNETGLDAGTIMGHEFVGQVVEKGADVLAHEIGDQVMCPFTTSCGNCTMCRLGLTCRCLSGQLFGWVENGQGLHGGQAEFVRVPLADTCLVKVPNGLDLKKAILLGDILATGFYCALRSGLCSDLSPTQPIQPPGQDVVNHEQVIAVIGCGPVGLCTIAAARYLIRLSGTRAKVVAVDCIPERLDAATKMGATDTINYKQENVPEVVQNLSMSSLGADFVLEIVGQPSAMKTAYDILRPGGVISSVGVHAYEKNTISPQDAYNKNISFHSGRCPAREIMGEKYQHHLLAVLQDIPLDTLFTHQVALDDAVSAYKLFDTRSESMIKCLIDMDL</sequence>
<dbReference type="SUPFAM" id="SSF50129">
    <property type="entry name" value="GroES-like"/>
    <property type="match status" value="1"/>
</dbReference>
<dbReference type="GO" id="GO:0016491">
    <property type="term" value="F:oxidoreductase activity"/>
    <property type="evidence" value="ECO:0007669"/>
    <property type="project" value="UniProtKB-KW"/>
</dbReference>
<feature type="domain" description="Alcohol dehydrogenase-like C-terminal" evidence="6">
    <location>
        <begin position="205"/>
        <end position="321"/>
    </location>
</feature>
<keyword evidence="2 5" id="KW-0479">Metal-binding</keyword>
<evidence type="ECO:0000259" key="6">
    <source>
        <dbReference type="Pfam" id="PF00107"/>
    </source>
</evidence>
<dbReference type="PANTHER" id="PTHR42813:SF2">
    <property type="entry name" value="DEHYDROGENASE, ZINC-CONTAINING, PUTATIVE (AFU_ORTHOLOGUE AFUA_2G02810)-RELATED"/>
    <property type="match status" value="1"/>
</dbReference>
<dbReference type="EMBL" id="HBHK01009584">
    <property type="protein sequence ID" value="CAD9677857.1"/>
    <property type="molecule type" value="Transcribed_RNA"/>
</dbReference>
<dbReference type="Gene3D" id="3.90.180.10">
    <property type="entry name" value="Medium-chain alcohol dehydrogenases, catalytic domain"/>
    <property type="match status" value="1"/>
</dbReference>
<keyword evidence="4" id="KW-0560">Oxidoreductase</keyword>
<feature type="domain" description="Alcohol dehydrogenase-like N-terminal" evidence="7">
    <location>
        <begin position="32"/>
        <end position="147"/>
    </location>
</feature>
<dbReference type="PROSITE" id="PS00059">
    <property type="entry name" value="ADH_ZINC"/>
    <property type="match status" value="1"/>
</dbReference>
<dbReference type="PANTHER" id="PTHR42813">
    <property type="entry name" value="ZINC-TYPE ALCOHOL DEHYDROGENASE-LIKE"/>
    <property type="match status" value="1"/>
</dbReference>
<evidence type="ECO:0008006" key="9">
    <source>
        <dbReference type="Google" id="ProtNLM"/>
    </source>
</evidence>
<evidence type="ECO:0000259" key="7">
    <source>
        <dbReference type="Pfam" id="PF08240"/>
    </source>
</evidence>
<evidence type="ECO:0000313" key="8">
    <source>
        <dbReference type="EMBL" id="CAD9677857.1"/>
    </source>
</evidence>
<dbReference type="Pfam" id="PF00107">
    <property type="entry name" value="ADH_zinc_N"/>
    <property type="match status" value="1"/>
</dbReference>
<gene>
    <name evidence="8" type="ORF">QSP1433_LOCUS5949</name>
</gene>
<dbReference type="InterPro" id="IPR013149">
    <property type="entry name" value="ADH-like_C"/>
</dbReference>
<protein>
    <recommendedName>
        <fullName evidence="9">Enoyl reductase (ER) domain-containing protein</fullName>
    </recommendedName>
</protein>
<evidence type="ECO:0000256" key="3">
    <source>
        <dbReference type="ARBA" id="ARBA00022833"/>
    </source>
</evidence>
<dbReference type="Pfam" id="PF08240">
    <property type="entry name" value="ADH_N"/>
    <property type="match status" value="1"/>
</dbReference>
<evidence type="ECO:0000256" key="1">
    <source>
        <dbReference type="ARBA" id="ARBA00001947"/>
    </source>
</evidence>
<name>A0A7S2WB73_9STRA</name>
<dbReference type="SUPFAM" id="SSF51735">
    <property type="entry name" value="NAD(P)-binding Rossmann-fold domains"/>
    <property type="match status" value="1"/>
</dbReference>
<organism evidence="8">
    <name type="scientific">Mucochytrium quahogii</name>
    <dbReference type="NCBI Taxonomy" id="96639"/>
    <lineage>
        <taxon>Eukaryota</taxon>
        <taxon>Sar</taxon>
        <taxon>Stramenopiles</taxon>
        <taxon>Bigyra</taxon>
        <taxon>Labyrinthulomycetes</taxon>
        <taxon>Thraustochytrida</taxon>
        <taxon>Thraustochytriidae</taxon>
        <taxon>Mucochytrium</taxon>
    </lineage>
</organism>
<dbReference type="InterPro" id="IPR013154">
    <property type="entry name" value="ADH-like_N"/>
</dbReference>
<dbReference type="InterPro" id="IPR036291">
    <property type="entry name" value="NAD(P)-bd_dom_sf"/>
</dbReference>
<dbReference type="InterPro" id="IPR002328">
    <property type="entry name" value="ADH_Zn_CS"/>
</dbReference>
<keyword evidence="3 5" id="KW-0862">Zinc</keyword>
<comment type="similarity">
    <text evidence="5">Belongs to the zinc-containing alcohol dehydrogenase family.</text>
</comment>
<proteinExistence type="inferred from homology"/>
<reference evidence="8" key="1">
    <citation type="submission" date="2021-01" db="EMBL/GenBank/DDBJ databases">
        <authorList>
            <person name="Corre E."/>
            <person name="Pelletier E."/>
            <person name="Niang G."/>
            <person name="Scheremetjew M."/>
            <person name="Finn R."/>
            <person name="Kale V."/>
            <person name="Holt S."/>
            <person name="Cochrane G."/>
            <person name="Meng A."/>
            <person name="Brown T."/>
            <person name="Cohen L."/>
        </authorList>
    </citation>
    <scope>NUCLEOTIDE SEQUENCE</scope>
    <source>
        <strain evidence="8">NY070348D</strain>
    </source>
</reference>
<evidence type="ECO:0000256" key="4">
    <source>
        <dbReference type="ARBA" id="ARBA00023002"/>
    </source>
</evidence>